<dbReference type="GeneID" id="97547553"/>
<organism evidence="1 2">
    <name type="scientific">Methanospirillum lacunae</name>
    <dbReference type="NCBI Taxonomy" id="668570"/>
    <lineage>
        <taxon>Archaea</taxon>
        <taxon>Methanobacteriati</taxon>
        <taxon>Methanobacteriota</taxon>
        <taxon>Stenosarchaea group</taxon>
        <taxon>Methanomicrobia</taxon>
        <taxon>Methanomicrobiales</taxon>
        <taxon>Methanospirillaceae</taxon>
        <taxon>Methanospirillum</taxon>
    </lineage>
</organism>
<protein>
    <submittedName>
        <fullName evidence="1">Uncharacterized protein</fullName>
    </submittedName>
</protein>
<dbReference type="InterPro" id="IPR029035">
    <property type="entry name" value="DHS-like_NAD/FAD-binding_dom"/>
</dbReference>
<comment type="caution">
    <text evidence="1">The sequence shown here is derived from an EMBL/GenBank/DDBJ whole genome shotgun (WGS) entry which is preliminary data.</text>
</comment>
<accession>A0A2V2N3G4</accession>
<reference evidence="1 2" key="1">
    <citation type="submission" date="2018-05" db="EMBL/GenBank/DDBJ databases">
        <title>Draft genome of Methanospirillum lacunae Ki8-1.</title>
        <authorList>
            <person name="Dueholm M.S."/>
            <person name="Nielsen P.H."/>
            <person name="Bakmann L.F."/>
            <person name="Otzen D.E."/>
        </authorList>
    </citation>
    <scope>NUCLEOTIDE SEQUENCE [LARGE SCALE GENOMIC DNA]</scope>
    <source>
        <strain evidence="1 2">Ki8-1</strain>
    </source>
</reference>
<evidence type="ECO:0000313" key="2">
    <source>
        <dbReference type="Proteomes" id="UP000245657"/>
    </source>
</evidence>
<dbReference type="Proteomes" id="UP000245657">
    <property type="component" value="Unassembled WGS sequence"/>
</dbReference>
<dbReference type="OrthoDB" id="359201at2157"/>
<sequence length="429" mass="49188">MSETEVSHLSPKRVFIIGAGMSADCGVPIIRNFLEDRFLSLVNEEDQKKILKFLSDVYLPDNTPNIEEILSEIDNCLIEGSPLKNYSPEELFSLRQVFVNAIIEIIAKTWDKINTDLDIGPIDNPYAAYLCDEEDMGGVIRAKNILNMERELEYYRSLRDGSCKDDGDISSLSSEAQGYVRNYCKFAKIVDPGDTILTFNYDHFLEFALSGVLDRTDIDYGVNYCELSPDVDLACHGPICYRIRPPDWVKYKLHVFRLHGSINWGRCTNCGELFVTYLTPWSGVQKYIEYIKTLPPKEQERYFCCEKFDPKSLIVPPFGKKVERSPYLIEISNAAIEKIAEADELYFLGYSLATSDTKIRDIIHEAKIHRHGKRWNKVVVVHTRIPDVTKNYEEVFGDFIPFNGKVAEYLDSIPDSDKPFHDPPKEIVL</sequence>
<dbReference type="SUPFAM" id="SSF52467">
    <property type="entry name" value="DHS-like NAD/FAD-binding domain"/>
    <property type="match status" value="1"/>
</dbReference>
<gene>
    <name evidence="1" type="ORF">DK846_16475</name>
</gene>
<dbReference type="AlphaFoldDB" id="A0A2V2N3G4"/>
<evidence type="ECO:0000313" key="1">
    <source>
        <dbReference type="EMBL" id="PWR70021.1"/>
    </source>
</evidence>
<name>A0A2V2N3G4_9EURY</name>
<keyword evidence="2" id="KW-1185">Reference proteome</keyword>
<proteinExistence type="predicted"/>
<dbReference type="RefSeq" id="WP_109970085.1">
    <property type="nucleotide sequence ID" value="NZ_CP176093.1"/>
</dbReference>
<dbReference type="EMBL" id="QGMY01000017">
    <property type="protein sequence ID" value="PWR70021.1"/>
    <property type="molecule type" value="Genomic_DNA"/>
</dbReference>